<keyword evidence="4" id="KW-1185">Reference proteome</keyword>
<protein>
    <recommendedName>
        <fullName evidence="2">DUF7480 domain-containing protein</fullName>
    </recommendedName>
</protein>
<dbReference type="Pfam" id="PF24295">
    <property type="entry name" value="DUF7480"/>
    <property type="match status" value="1"/>
</dbReference>
<evidence type="ECO:0000313" key="3">
    <source>
        <dbReference type="EMBL" id="MBP2168929.1"/>
    </source>
</evidence>
<organism evidence="3 4">
    <name type="scientific">Winslowiella toletana</name>
    <dbReference type="NCBI Taxonomy" id="92490"/>
    <lineage>
        <taxon>Bacteria</taxon>
        <taxon>Pseudomonadati</taxon>
        <taxon>Pseudomonadota</taxon>
        <taxon>Gammaproteobacteria</taxon>
        <taxon>Enterobacterales</taxon>
        <taxon>Erwiniaceae</taxon>
        <taxon>Winslowiella</taxon>
    </lineage>
</organism>
<comment type="caution">
    <text evidence="3">The sequence shown here is derived from an EMBL/GenBank/DDBJ whole genome shotgun (WGS) entry which is preliminary data.</text>
</comment>
<dbReference type="NCBIfam" id="NF045617">
    <property type="entry name" value="mostly_LP"/>
    <property type="match status" value="1"/>
</dbReference>
<keyword evidence="1" id="KW-0732">Signal</keyword>
<dbReference type="PROSITE" id="PS51257">
    <property type="entry name" value="PROKAR_LIPOPROTEIN"/>
    <property type="match status" value="1"/>
</dbReference>
<feature type="domain" description="DUF7480" evidence="2">
    <location>
        <begin position="35"/>
        <end position="132"/>
    </location>
</feature>
<dbReference type="Proteomes" id="UP001195624">
    <property type="component" value="Unassembled WGS sequence"/>
</dbReference>
<sequence length="135" mass="15524">MVRLKRQVIALAKRIILMLIFALQACGVFEKSSDYDATVTLQNNRPCFSVPDDVSYPRQLVGIAIYRQGAGATAEWSRGFSDNYLYEAVSSGYCIDYDYPTFISGEAYRVLVVVMSPERFDSRRRYVKDFTYLKR</sequence>
<proteinExistence type="predicted"/>
<evidence type="ECO:0000259" key="2">
    <source>
        <dbReference type="Pfam" id="PF24295"/>
    </source>
</evidence>
<name>A0ABS4P8F9_9GAMM</name>
<evidence type="ECO:0000256" key="1">
    <source>
        <dbReference type="SAM" id="SignalP"/>
    </source>
</evidence>
<accession>A0ABS4P8F9</accession>
<feature type="chain" id="PRO_5046188993" description="DUF7480 domain-containing protein" evidence="1">
    <location>
        <begin position="26"/>
        <end position="135"/>
    </location>
</feature>
<reference evidence="4" key="1">
    <citation type="submission" date="2023-07" db="EMBL/GenBank/DDBJ databases">
        <title>Genome mining of underrepresented organisms for secondary metabolites.</title>
        <authorList>
            <person name="D'Agostino P.M."/>
        </authorList>
    </citation>
    <scope>NUCLEOTIDE SEQUENCE [LARGE SCALE GENOMIC DNA]</scope>
    <source>
        <strain evidence="4">WS4403</strain>
    </source>
</reference>
<feature type="signal peptide" evidence="1">
    <location>
        <begin position="1"/>
        <end position="25"/>
    </location>
</feature>
<evidence type="ECO:0000313" key="4">
    <source>
        <dbReference type="Proteomes" id="UP001195624"/>
    </source>
</evidence>
<dbReference type="RefSeq" id="WP_017799721.1">
    <property type="nucleotide sequence ID" value="NZ_JAGGMQ010000001.1"/>
</dbReference>
<dbReference type="EMBL" id="JAGGMQ010000001">
    <property type="protein sequence ID" value="MBP2168929.1"/>
    <property type="molecule type" value="Genomic_DNA"/>
</dbReference>
<gene>
    <name evidence="3" type="ORF">J2125_002121</name>
</gene>
<dbReference type="InterPro" id="IPR054657">
    <property type="entry name" value="T6SS_periplasmic_put"/>
</dbReference>
<dbReference type="InterPro" id="IPR055903">
    <property type="entry name" value="DUF7480"/>
</dbReference>